<accession>A0A8H9IJS6</accession>
<name>A0A8H9IJS6_9BURK</name>
<dbReference type="InterPro" id="IPR010131">
    <property type="entry name" value="MdtP/NodT-like"/>
</dbReference>
<dbReference type="Pfam" id="PF02321">
    <property type="entry name" value="OEP"/>
    <property type="match status" value="2"/>
</dbReference>
<evidence type="ECO:0000256" key="2">
    <source>
        <dbReference type="RuleBase" id="RU362097"/>
    </source>
</evidence>
<dbReference type="RefSeq" id="WP_229841117.1">
    <property type="nucleotide sequence ID" value="NZ_BMZN01000002.1"/>
</dbReference>
<keyword evidence="2" id="KW-0472">Membrane</keyword>
<dbReference type="NCBIfam" id="TIGR01845">
    <property type="entry name" value="outer_NodT"/>
    <property type="match status" value="1"/>
</dbReference>
<comment type="subcellular location">
    <subcellularLocation>
        <location evidence="2">Cell membrane</location>
        <topology evidence="2">Lipid-anchor</topology>
    </subcellularLocation>
</comment>
<organism evidence="4 5">
    <name type="scientific">Alcaligenes pakistanensis</name>
    <dbReference type="NCBI Taxonomy" id="1482717"/>
    <lineage>
        <taxon>Bacteria</taxon>
        <taxon>Pseudomonadati</taxon>
        <taxon>Pseudomonadota</taxon>
        <taxon>Betaproteobacteria</taxon>
        <taxon>Burkholderiales</taxon>
        <taxon>Alcaligenaceae</taxon>
        <taxon>Alcaligenes</taxon>
    </lineage>
</organism>
<keyword evidence="2" id="KW-1134">Transmembrane beta strand</keyword>
<dbReference type="Gene3D" id="2.20.200.10">
    <property type="entry name" value="Outer membrane efflux proteins (OEP)"/>
    <property type="match status" value="1"/>
</dbReference>
<reference evidence="5" key="1">
    <citation type="journal article" date="2019" name="Int. J. Syst. Evol. Microbiol.">
        <title>The Global Catalogue of Microorganisms (GCM) 10K type strain sequencing project: providing services to taxonomists for standard genome sequencing and annotation.</title>
        <authorList>
            <consortium name="The Broad Institute Genomics Platform"/>
            <consortium name="The Broad Institute Genome Sequencing Center for Infectious Disease"/>
            <person name="Wu L."/>
            <person name="Ma J."/>
        </authorList>
    </citation>
    <scope>NUCLEOTIDE SEQUENCE [LARGE SCALE GENOMIC DNA]</scope>
    <source>
        <strain evidence="5">KCTC 42083</strain>
    </source>
</reference>
<dbReference type="PANTHER" id="PTHR30203:SF33">
    <property type="entry name" value="BLR4455 PROTEIN"/>
    <property type="match status" value="1"/>
</dbReference>
<proteinExistence type="inferred from homology"/>
<keyword evidence="5" id="KW-1185">Reference proteome</keyword>
<dbReference type="Gene3D" id="1.20.1600.10">
    <property type="entry name" value="Outer membrane efflux proteins (OEP)"/>
    <property type="match status" value="1"/>
</dbReference>
<evidence type="ECO:0008006" key="6">
    <source>
        <dbReference type="Google" id="ProtNLM"/>
    </source>
</evidence>
<protein>
    <recommendedName>
        <fullName evidence="6">Efflux transporter outer membrane subunit</fullName>
    </recommendedName>
</protein>
<feature type="chain" id="PRO_5034469866" description="Efflux transporter outer membrane subunit" evidence="2">
    <location>
        <begin position="24"/>
        <end position="476"/>
    </location>
</feature>
<keyword evidence="2" id="KW-0732">Signal</keyword>
<keyword evidence="2" id="KW-0564">Palmitate</keyword>
<evidence type="ECO:0000313" key="5">
    <source>
        <dbReference type="Proteomes" id="UP000608923"/>
    </source>
</evidence>
<comment type="similarity">
    <text evidence="1 2">Belongs to the outer membrane factor (OMF) (TC 1.B.17) family.</text>
</comment>
<dbReference type="GO" id="GO:0005886">
    <property type="term" value="C:plasma membrane"/>
    <property type="evidence" value="ECO:0007669"/>
    <property type="project" value="UniProtKB-SubCell"/>
</dbReference>
<comment type="caution">
    <text evidence="4">The sequence shown here is derived from an EMBL/GenBank/DDBJ whole genome shotgun (WGS) entry which is preliminary data.</text>
</comment>
<dbReference type="EMBL" id="BMZN01000002">
    <property type="protein sequence ID" value="GHC45612.1"/>
    <property type="molecule type" value="Genomic_DNA"/>
</dbReference>
<dbReference type="AlphaFoldDB" id="A0A8H9IJS6"/>
<keyword evidence="2" id="KW-0449">Lipoprotein</keyword>
<dbReference type="InterPro" id="IPR003423">
    <property type="entry name" value="OMP_efflux"/>
</dbReference>
<keyword evidence="3" id="KW-0175">Coiled coil</keyword>
<dbReference type="Proteomes" id="UP000608923">
    <property type="component" value="Unassembled WGS sequence"/>
</dbReference>
<sequence>MAHYRWMLGTVSCLLLQACTSLSSDLEKTAPTLPQAYQQQGKAAPSPVLAKVEPEWWRAYNSPALNTLMQEALEDVAVLRQAQARILQAQAQARIAGASLLPELQGNLSAQRDAPFSSSHGDSRSQYVAGVFMSYELDLWGRNSAQANSALFQAQAAAYELDVLRVSVQAQVVHLSLQALGDKQRVAIARQNLAVAQRLLSLLEARLQAGAASPLELAQQRQLLASQQRKLFVLEEQAIRTRVDLTTLLGRTEIMPEPQEDIATLQVPVLDAGLPSQLLSQRPDIARIESQLSAAHADVHVARAAMYPSLTLGVRAGASGNHWEDSLRHPVYSLISGLVAPIFNAGRLEAGKDLSDARLQEWLAQYRQTIVQAYMDVEGVLAQLHSLDAQAQTMEQEWEQAQLAFQLAEARYRSGSETLLSLLDAQRTLYSAQDLRVSLMQSRLQSRAALFRALGGGWQAGSSSLADQGTVAEAGV</sequence>
<dbReference type="PANTHER" id="PTHR30203">
    <property type="entry name" value="OUTER MEMBRANE CATION EFFLUX PROTEIN"/>
    <property type="match status" value="1"/>
</dbReference>
<keyword evidence="2" id="KW-0812">Transmembrane</keyword>
<feature type="coiled-coil region" evidence="3">
    <location>
        <begin position="186"/>
        <end position="237"/>
    </location>
</feature>
<evidence type="ECO:0000256" key="3">
    <source>
        <dbReference type="SAM" id="Coils"/>
    </source>
</evidence>
<evidence type="ECO:0000256" key="1">
    <source>
        <dbReference type="ARBA" id="ARBA00007613"/>
    </source>
</evidence>
<feature type="signal peptide" evidence="2">
    <location>
        <begin position="1"/>
        <end position="23"/>
    </location>
</feature>
<evidence type="ECO:0000313" key="4">
    <source>
        <dbReference type="EMBL" id="GHC45612.1"/>
    </source>
</evidence>
<dbReference type="SUPFAM" id="SSF56954">
    <property type="entry name" value="Outer membrane efflux proteins (OEP)"/>
    <property type="match status" value="1"/>
</dbReference>
<dbReference type="GO" id="GO:0015562">
    <property type="term" value="F:efflux transmembrane transporter activity"/>
    <property type="evidence" value="ECO:0007669"/>
    <property type="project" value="InterPro"/>
</dbReference>
<gene>
    <name evidence="4" type="primary">opmQ</name>
    <name evidence="4" type="ORF">GCM10010096_16330</name>
</gene>
<dbReference type="PROSITE" id="PS51257">
    <property type="entry name" value="PROKAR_LIPOPROTEIN"/>
    <property type="match status" value="1"/>
</dbReference>